<dbReference type="PANTHER" id="PTHR47962">
    <property type="entry name" value="ATP-DEPENDENT HELICASE LHR-RELATED-RELATED"/>
    <property type="match status" value="1"/>
</dbReference>
<gene>
    <name evidence="5" type="primary">dpdJ</name>
    <name evidence="5" type="ORF">RMN56_06045</name>
</gene>
<dbReference type="InterPro" id="IPR027417">
    <property type="entry name" value="P-loop_NTPase"/>
</dbReference>
<keyword evidence="1" id="KW-0547">Nucleotide-binding</keyword>
<sequence length="1500" mass="165031">MRIHESILDLLEQREDALLSWGVVDGGFEEDELIALVDAWLLEHDPTSDAWALVDSMRDSGLLHRDLTTDPPRWRTRSAEALRLLARLRQLFPTQGNQEDSWRRGAPLVADLRYVRRPRAYPRRDQTLASLMAAVPSLTAAQREVLTLLTRDSSGPRNLSGFQVRATRQVLASATSGRSGGIVVGAGTGSGKTLAFYLPAFAHLASLQDSKHWTRVVAVYPRNELLRDQLSSAFASARRIDEVFSRTSGRPLRVAAFYGPTPHSARSVEGQYASWDKVGGGHRCPYLSCPGAAGAGCGGDLVWQHQDRSRGRERLVCAKCCTSFDEDVVVLTRQRMVQQPPDMLFTTTEMLNRSLSDLQASAVFGVGTRRAPLMMLLDEIHTYSGTSGAQAGMVLRRWRHRLRSQVTFVGLSATLVDAAKYFSDLTGLSADIVASVEPKPEELEYEGAEHLLALRSDPTTGVSVLSTTIQTSMLLPRTLDPPGSGKSAGLYGSKLFVFTDDLDVTNRLYYDLLDAEGQRLDGKGRAIGFKDALASLRDPTQGGGPARRAAGQSWDLPEALGHPMRPGSRLRLGRTSSQDAGVDKASQITVATASLEVGFDDPDVGAVLQHKAPRDVAQFLQRKGRAGRPRGMRPWTVVVLSHYGRDRDSYEAWDLLFDPVLPARSLPVRNRAVLRMHAVQAMLDWLAERLRPQMPDASIWRDLTKPRDKSSWGQARGVVQDRVAALLENLLEDVTLQSDLTRWIGQALQIPPSETNELLWHPPRPVLLAAVPALLRRLRSGWATAQVDGRSLGKDLLGGTPLPDFFPSNLFSDLALPEALIKVPAQLEWEEEGDWHAMGVAQALREFAPGRVSRRFATRSMRHRHWLPLPADVNGRIYVDGVFPEHDIEVEVDVVVDGRRQTLELVRPHNIVVDIAPKEVRDSSNAYLIWESQFVERGGAAPIRIPQEDPIGRLLSGVCFHLHAEHAHIEARRLAVGADATLQMEDGTELRGRPTFARGEGVPVGVGAVYDVDALRLDVVLPPDYSLPQDVSHGVRSAWLRHVVTTDSQLLEHANVFQLGWVHEALEITLIRAAVEQGMTLDQAFAHLDRDLQGQLNATMEILFQRVGLVIDDDDVSAGPGRLRARLQSLLQRDGFAKRLAALAPEMWRPTDELLQPWLRTRLLATVGQAALAAGRLLCPDHDPEGLLVDVQPGLDAEGRPRNGQVWLSESSIGGGGFLEALASRLQKDPRRFLRLMRHAIRPSAMEVIDNQMRRIIHLSAKDGPLADAMAAYRGAHSQAARVEALNCVRHALRDAGVAPDHGVVSALANRLLRPGSTSATDRAMGQVVGAWDAEERRLGVEIDARTWAFLSSGRKDLDHGLPLAGGGDLRQRRLDALRSLLWPRGWRMRSAALQSWNPYTVLPDPAPEVLRAILIDGTVTVDISDPDAAGRLRHVLSTDGAARLRGGPGQEAEVSDVLVGLMTEPIETEFLHIYPYIAEVTHTADGATLVRLELAEIVS</sequence>
<name>A0ABZ0A0D9_9ACTN</name>
<dbReference type="Pfam" id="PF00271">
    <property type="entry name" value="Helicase_C"/>
    <property type="match status" value="1"/>
</dbReference>
<keyword evidence="6" id="KW-1185">Reference proteome</keyword>
<dbReference type="Pfam" id="PF00270">
    <property type="entry name" value="DEAD"/>
    <property type="match status" value="1"/>
</dbReference>
<protein>
    <submittedName>
        <fullName evidence="5">Protein DpdJ</fullName>
    </submittedName>
</protein>
<dbReference type="Gene3D" id="3.40.50.300">
    <property type="entry name" value="P-loop containing nucleotide triphosphate hydrolases"/>
    <property type="match status" value="3"/>
</dbReference>
<dbReference type="RefSeq" id="WP_313722847.1">
    <property type="nucleotide sequence ID" value="NZ_CP134876.1"/>
</dbReference>
<evidence type="ECO:0000313" key="6">
    <source>
        <dbReference type="Proteomes" id="UP001303001"/>
    </source>
</evidence>
<keyword evidence="2" id="KW-0067">ATP-binding</keyword>
<dbReference type="InterPro" id="IPR014001">
    <property type="entry name" value="Helicase_ATP-bd"/>
</dbReference>
<reference evidence="5 6" key="1">
    <citation type="submission" date="2023-09" db="EMBL/GenBank/DDBJ databases">
        <title>Micromonospora halotolerans DSM 45598 genome sequence.</title>
        <authorList>
            <person name="Mo P."/>
        </authorList>
    </citation>
    <scope>NUCLEOTIDE SEQUENCE [LARGE SCALE GENOMIC DNA]</scope>
    <source>
        <strain evidence="5 6">DSM 45598</strain>
    </source>
</reference>
<dbReference type="InterPro" id="IPR052511">
    <property type="entry name" value="ATP-dep_Helicase"/>
</dbReference>
<feature type="domain" description="Helicase ATP-binding" evidence="4">
    <location>
        <begin position="173"/>
        <end position="433"/>
    </location>
</feature>
<dbReference type="PANTHER" id="PTHR47962:SF5">
    <property type="entry name" value="ATP-DEPENDENT HELICASE LHR-RELATED"/>
    <property type="match status" value="1"/>
</dbReference>
<feature type="region of interest" description="Disordered" evidence="3">
    <location>
        <begin position="535"/>
        <end position="583"/>
    </location>
</feature>
<dbReference type="Proteomes" id="UP001303001">
    <property type="component" value="Chromosome"/>
</dbReference>
<evidence type="ECO:0000256" key="1">
    <source>
        <dbReference type="ARBA" id="ARBA00022741"/>
    </source>
</evidence>
<dbReference type="EMBL" id="CP134876">
    <property type="protein sequence ID" value="WNM40910.1"/>
    <property type="molecule type" value="Genomic_DNA"/>
</dbReference>
<accession>A0ABZ0A0D9</accession>
<dbReference type="InterPro" id="IPR001650">
    <property type="entry name" value="Helicase_C-like"/>
</dbReference>
<evidence type="ECO:0000256" key="2">
    <source>
        <dbReference type="ARBA" id="ARBA00022840"/>
    </source>
</evidence>
<dbReference type="InterPro" id="IPR011545">
    <property type="entry name" value="DEAD/DEAH_box_helicase_dom"/>
</dbReference>
<dbReference type="PROSITE" id="PS51192">
    <property type="entry name" value="HELICASE_ATP_BIND_1"/>
    <property type="match status" value="1"/>
</dbReference>
<dbReference type="SUPFAM" id="SSF52540">
    <property type="entry name" value="P-loop containing nucleoside triphosphate hydrolases"/>
    <property type="match status" value="1"/>
</dbReference>
<organism evidence="5 6">
    <name type="scientific">Micromonospora halotolerans</name>
    <dbReference type="NCBI Taxonomy" id="709879"/>
    <lineage>
        <taxon>Bacteria</taxon>
        <taxon>Bacillati</taxon>
        <taxon>Actinomycetota</taxon>
        <taxon>Actinomycetes</taxon>
        <taxon>Micromonosporales</taxon>
        <taxon>Micromonosporaceae</taxon>
        <taxon>Micromonospora</taxon>
    </lineage>
</organism>
<proteinExistence type="predicted"/>
<evidence type="ECO:0000256" key="3">
    <source>
        <dbReference type="SAM" id="MobiDB-lite"/>
    </source>
</evidence>
<dbReference type="SMART" id="SM00487">
    <property type="entry name" value="DEXDc"/>
    <property type="match status" value="1"/>
</dbReference>
<dbReference type="NCBIfam" id="NF041067">
    <property type="entry name" value="DpdJ"/>
    <property type="match status" value="1"/>
</dbReference>
<evidence type="ECO:0000313" key="5">
    <source>
        <dbReference type="EMBL" id="WNM40910.1"/>
    </source>
</evidence>
<evidence type="ECO:0000259" key="4">
    <source>
        <dbReference type="PROSITE" id="PS51192"/>
    </source>
</evidence>